<dbReference type="Proteomes" id="UP000034696">
    <property type="component" value="Unassembled WGS sequence"/>
</dbReference>
<reference evidence="1 2" key="1">
    <citation type="journal article" date="2015" name="Nature">
        <title>rRNA introns, odd ribosomes, and small enigmatic genomes across a large radiation of phyla.</title>
        <authorList>
            <person name="Brown C.T."/>
            <person name="Hug L.A."/>
            <person name="Thomas B.C."/>
            <person name="Sharon I."/>
            <person name="Castelle C.J."/>
            <person name="Singh A."/>
            <person name="Wilkins M.J."/>
            <person name="Williams K.H."/>
            <person name="Banfield J.F."/>
        </authorList>
    </citation>
    <scope>NUCLEOTIDE SEQUENCE [LARGE SCALE GENOMIC DNA]</scope>
</reference>
<dbReference type="Pfam" id="PF02353">
    <property type="entry name" value="CMAS"/>
    <property type="match status" value="1"/>
</dbReference>
<proteinExistence type="predicted"/>
<accession>A0A0G1M7R8</accession>
<dbReference type="Gene3D" id="3.40.50.150">
    <property type="entry name" value="Vaccinia Virus protein VP39"/>
    <property type="match status" value="1"/>
</dbReference>
<dbReference type="GO" id="GO:0032259">
    <property type="term" value="P:methylation"/>
    <property type="evidence" value="ECO:0007669"/>
    <property type="project" value="UniProtKB-KW"/>
</dbReference>
<protein>
    <submittedName>
        <fullName evidence="1">SAM-dependent methyltransferase</fullName>
    </submittedName>
</protein>
<evidence type="ECO:0000313" key="2">
    <source>
        <dbReference type="Proteomes" id="UP000034696"/>
    </source>
</evidence>
<dbReference type="InterPro" id="IPR029063">
    <property type="entry name" value="SAM-dependent_MTases_sf"/>
</dbReference>
<gene>
    <name evidence="1" type="ORF">UX06_C0021G0007</name>
</gene>
<dbReference type="AlphaFoldDB" id="A0A0G1M7R8"/>
<dbReference type="SUPFAM" id="SSF53335">
    <property type="entry name" value="S-adenosyl-L-methionine-dependent methyltransferases"/>
    <property type="match status" value="1"/>
</dbReference>
<comment type="caution">
    <text evidence="1">The sequence shown here is derived from an EMBL/GenBank/DDBJ whole genome shotgun (WGS) entry which is preliminary data.</text>
</comment>
<keyword evidence="1" id="KW-0808">Transferase</keyword>
<name>A0A0G1M7R8_9BACT</name>
<keyword evidence="1" id="KW-0489">Methyltransferase</keyword>
<organism evidence="1 2">
    <name type="scientific">Candidatus Giovannonibacteria bacterium GW2011_GWA2_45_21</name>
    <dbReference type="NCBI Taxonomy" id="1618649"/>
    <lineage>
        <taxon>Bacteria</taxon>
        <taxon>Candidatus Giovannoniibacteriota</taxon>
    </lineage>
</organism>
<sequence length="101" mass="11577">MADQTKQIAEYYDKTSPFYKIFWHRDDESHALHYGFWNGDTKSVKEALLNENKFLADILHISSGAKILDAGCSIGGSAIWLATQEKFESDKPYHRTRSTAY</sequence>
<dbReference type="GO" id="GO:0008168">
    <property type="term" value="F:methyltransferase activity"/>
    <property type="evidence" value="ECO:0007669"/>
    <property type="project" value="UniProtKB-KW"/>
</dbReference>
<evidence type="ECO:0000313" key="1">
    <source>
        <dbReference type="EMBL" id="KKU04349.1"/>
    </source>
</evidence>
<dbReference type="EMBL" id="LCKT01000021">
    <property type="protein sequence ID" value="KKU04349.1"/>
    <property type="molecule type" value="Genomic_DNA"/>
</dbReference>